<dbReference type="GO" id="GO:0003755">
    <property type="term" value="F:peptidyl-prolyl cis-trans isomerase activity"/>
    <property type="evidence" value="ECO:0007669"/>
    <property type="project" value="UniProtKB-UniRule"/>
</dbReference>
<dbReference type="InterPro" id="IPR046357">
    <property type="entry name" value="PPIase_dom_sf"/>
</dbReference>
<comment type="catalytic activity">
    <reaction evidence="1 5 6">
        <text>[protein]-peptidylproline (omega=180) = [protein]-peptidylproline (omega=0)</text>
        <dbReference type="Rhea" id="RHEA:16237"/>
        <dbReference type="Rhea" id="RHEA-COMP:10747"/>
        <dbReference type="Rhea" id="RHEA-COMP:10748"/>
        <dbReference type="ChEBI" id="CHEBI:83833"/>
        <dbReference type="ChEBI" id="CHEBI:83834"/>
        <dbReference type="EC" id="5.2.1.8"/>
    </reaction>
</comment>
<dbReference type="SUPFAM" id="SSF54534">
    <property type="entry name" value="FKBP-like"/>
    <property type="match status" value="1"/>
</dbReference>
<dbReference type="EC" id="5.2.1.8" evidence="6"/>
<dbReference type="EMBL" id="QSFT01000027">
    <property type="protein sequence ID" value="RHA74089.1"/>
    <property type="molecule type" value="Genomic_DNA"/>
</dbReference>
<dbReference type="Gene3D" id="3.10.50.40">
    <property type="match status" value="1"/>
</dbReference>
<evidence type="ECO:0000313" key="7">
    <source>
        <dbReference type="EMBL" id="RHA74089.1"/>
    </source>
</evidence>
<dbReference type="PANTHER" id="PTHR43811">
    <property type="entry name" value="FKBP-TYPE PEPTIDYL-PROLYL CIS-TRANS ISOMERASE FKPA"/>
    <property type="match status" value="1"/>
</dbReference>
<evidence type="ECO:0000313" key="8">
    <source>
        <dbReference type="Proteomes" id="UP000283855"/>
    </source>
</evidence>
<evidence type="ECO:0000256" key="5">
    <source>
        <dbReference type="PROSITE-ProRule" id="PRU00277"/>
    </source>
</evidence>
<protein>
    <recommendedName>
        <fullName evidence="6">Peptidyl-prolyl cis-trans isomerase</fullName>
        <ecNumber evidence="6">5.2.1.8</ecNumber>
    </recommendedName>
</protein>
<evidence type="ECO:0000256" key="3">
    <source>
        <dbReference type="ARBA" id="ARBA00023110"/>
    </source>
</evidence>
<comment type="similarity">
    <text evidence="2 6">Belongs to the FKBP-type PPIase family.</text>
</comment>
<accession>A0A413SXH4</accession>
<dbReference type="PANTHER" id="PTHR43811:SF19">
    <property type="entry name" value="39 KDA FK506-BINDING NUCLEAR PROTEIN"/>
    <property type="match status" value="1"/>
</dbReference>
<organism evidence="7 8">
    <name type="scientific">Phocaeicola coprophilus</name>
    <dbReference type="NCBI Taxonomy" id="387090"/>
    <lineage>
        <taxon>Bacteria</taxon>
        <taxon>Pseudomonadati</taxon>
        <taxon>Bacteroidota</taxon>
        <taxon>Bacteroidia</taxon>
        <taxon>Bacteroidales</taxon>
        <taxon>Bacteroidaceae</taxon>
        <taxon>Phocaeicola</taxon>
    </lineage>
</organism>
<dbReference type="PROSITE" id="PS51257">
    <property type="entry name" value="PROKAR_LIPOPROTEIN"/>
    <property type="match status" value="1"/>
</dbReference>
<dbReference type="GeneID" id="78405788"/>
<comment type="caution">
    <text evidence="7">The sequence shown here is derived from an EMBL/GenBank/DDBJ whole genome shotgun (WGS) entry which is preliminary data.</text>
</comment>
<evidence type="ECO:0000256" key="4">
    <source>
        <dbReference type="ARBA" id="ARBA00023235"/>
    </source>
</evidence>
<dbReference type="InterPro" id="IPR001179">
    <property type="entry name" value="PPIase_FKBP_dom"/>
</dbReference>
<dbReference type="RefSeq" id="WP_008144668.1">
    <property type="nucleotide sequence ID" value="NZ_CABJGD010000027.1"/>
</dbReference>
<gene>
    <name evidence="7" type="ORF">DW921_11415</name>
</gene>
<proteinExistence type="inferred from homology"/>
<sequence>MNKFVTWLNALLLFFSLGFVSCAKDTVVADPYADWQVRNEHYIDSIADVAHANVTGDWEIYKNYKLDFVEPGVGIVSPELGVADYVYVQYIEKGSGTVPLYTDSVSVNYEGMLIDGTVFDTCLDDKIYDPITFALNDTGLREGWKVAFQHIPAGSHFKLYIHPDLGYGNADYGDIPASSVLIFEIKFQEVIHPVGPDGRALPLLEDEES</sequence>
<name>A0A413SXH4_9BACT</name>
<evidence type="ECO:0000256" key="1">
    <source>
        <dbReference type="ARBA" id="ARBA00000971"/>
    </source>
</evidence>
<keyword evidence="4 5" id="KW-0413">Isomerase</keyword>
<evidence type="ECO:0000256" key="2">
    <source>
        <dbReference type="ARBA" id="ARBA00006577"/>
    </source>
</evidence>
<evidence type="ECO:0000256" key="6">
    <source>
        <dbReference type="RuleBase" id="RU003915"/>
    </source>
</evidence>
<dbReference type="AlphaFoldDB" id="A0A413SXH4"/>
<dbReference type="Proteomes" id="UP000283855">
    <property type="component" value="Unassembled WGS sequence"/>
</dbReference>
<reference evidence="7 8" key="1">
    <citation type="submission" date="2018-08" db="EMBL/GenBank/DDBJ databases">
        <title>A genome reference for cultivated species of the human gut microbiota.</title>
        <authorList>
            <person name="Zou Y."/>
            <person name="Xue W."/>
            <person name="Luo G."/>
        </authorList>
    </citation>
    <scope>NUCLEOTIDE SEQUENCE [LARGE SCALE GENOMIC DNA]</scope>
    <source>
        <strain evidence="7 8">AM42-38</strain>
    </source>
</reference>
<dbReference type="Pfam" id="PF00254">
    <property type="entry name" value="FKBP_C"/>
    <property type="match status" value="1"/>
</dbReference>
<dbReference type="PROSITE" id="PS50059">
    <property type="entry name" value="FKBP_PPIASE"/>
    <property type="match status" value="1"/>
</dbReference>
<keyword evidence="3 5" id="KW-0697">Rotamase</keyword>